<dbReference type="InterPro" id="IPR037401">
    <property type="entry name" value="SnoaL-like"/>
</dbReference>
<evidence type="ECO:0000259" key="1">
    <source>
        <dbReference type="Pfam" id="PF13474"/>
    </source>
</evidence>
<dbReference type="PANTHER" id="PTHR34957:SF1">
    <property type="entry name" value="NUCLEAR TRANSPORT FACTOR 2 (NTF2) FAMILY PROTEIN"/>
    <property type="match status" value="1"/>
</dbReference>
<accession>A0A1F6T8S5</accession>
<dbReference type="PANTHER" id="PTHR34957">
    <property type="entry name" value="NUCLEAR TRANSPORT FACTOR 2 (NTF2) FAMILY PROTEIN"/>
    <property type="match status" value="1"/>
</dbReference>
<gene>
    <name evidence="2" type="ORF">A2140_05595</name>
</gene>
<sequence>MEKKFDTPEKAEAAFYEAFAHRNLEAMMAVWADDERIGCVHPMSELVTGLRAIRESWAGILHGSPVLNLRVELVMRVRRGPLAIHTVHEYLSTGNETARRPIVATNVYLETEAGWRIIMHHASPSAVAVQADTTLH</sequence>
<reference evidence="2 3" key="1">
    <citation type="journal article" date="2016" name="Nat. Commun.">
        <title>Thousands of microbial genomes shed light on interconnected biogeochemical processes in an aquifer system.</title>
        <authorList>
            <person name="Anantharaman K."/>
            <person name="Brown C.T."/>
            <person name="Hug L.A."/>
            <person name="Sharon I."/>
            <person name="Castelle C.J."/>
            <person name="Probst A.J."/>
            <person name="Thomas B.C."/>
            <person name="Singh A."/>
            <person name="Wilkins M.J."/>
            <person name="Karaoz U."/>
            <person name="Brodie E.L."/>
            <person name="Williams K.H."/>
            <person name="Hubbard S.S."/>
            <person name="Banfield J.F."/>
        </authorList>
    </citation>
    <scope>NUCLEOTIDE SEQUENCE [LARGE SCALE GENOMIC DNA]</scope>
</reference>
<evidence type="ECO:0000313" key="3">
    <source>
        <dbReference type="Proteomes" id="UP000178379"/>
    </source>
</evidence>
<dbReference type="InterPro" id="IPR032710">
    <property type="entry name" value="NTF2-like_dom_sf"/>
</dbReference>
<dbReference type="Proteomes" id="UP000178379">
    <property type="component" value="Unassembled WGS sequence"/>
</dbReference>
<dbReference type="SUPFAM" id="SSF54427">
    <property type="entry name" value="NTF2-like"/>
    <property type="match status" value="1"/>
</dbReference>
<dbReference type="AlphaFoldDB" id="A0A1F6T8S5"/>
<protein>
    <recommendedName>
        <fullName evidence="1">SnoaL-like domain-containing protein</fullName>
    </recommendedName>
</protein>
<dbReference type="Pfam" id="PF13474">
    <property type="entry name" value="SnoaL_3"/>
    <property type="match status" value="1"/>
</dbReference>
<dbReference type="Gene3D" id="3.10.450.50">
    <property type="match status" value="1"/>
</dbReference>
<evidence type="ECO:0000313" key="2">
    <source>
        <dbReference type="EMBL" id="OGI41476.1"/>
    </source>
</evidence>
<comment type="caution">
    <text evidence="2">The sequence shown here is derived from an EMBL/GenBank/DDBJ whole genome shotgun (WGS) entry which is preliminary data.</text>
</comment>
<organism evidence="2 3">
    <name type="scientific">Candidatus Muproteobacteria bacterium RBG_16_62_13</name>
    <dbReference type="NCBI Taxonomy" id="1817756"/>
    <lineage>
        <taxon>Bacteria</taxon>
        <taxon>Pseudomonadati</taxon>
        <taxon>Pseudomonadota</taxon>
        <taxon>Candidatus Muproteobacteria</taxon>
    </lineage>
</organism>
<feature type="domain" description="SnoaL-like" evidence="1">
    <location>
        <begin position="13"/>
        <end position="124"/>
    </location>
</feature>
<dbReference type="EMBL" id="MFSQ01000010">
    <property type="protein sequence ID" value="OGI41476.1"/>
    <property type="molecule type" value="Genomic_DNA"/>
</dbReference>
<dbReference type="STRING" id="1817756.A2140_05595"/>
<proteinExistence type="predicted"/>
<name>A0A1F6T8S5_9PROT</name>